<evidence type="ECO:0000259" key="1">
    <source>
        <dbReference type="Pfam" id="PF12392"/>
    </source>
</evidence>
<gene>
    <name evidence="2" type="ORF">OS133_09020</name>
    <name evidence="3" type="ORF">OS134_06690</name>
</gene>
<proteinExistence type="predicted"/>
<dbReference type="PANTHER" id="PTHR30217:SF10">
    <property type="entry name" value="23S RRNA 5-HYDROXYCYTIDINE C2501 SYNTHASE"/>
    <property type="match status" value="1"/>
</dbReference>
<evidence type="ECO:0000313" key="4">
    <source>
        <dbReference type="Proteomes" id="UP001259340"/>
    </source>
</evidence>
<dbReference type="EMBL" id="JAPMLE010000001">
    <property type="protein sequence ID" value="MDR8523811.1"/>
    <property type="molecule type" value="Genomic_DNA"/>
</dbReference>
<protein>
    <submittedName>
        <fullName evidence="2">DUF3656 domain-containing protein</fullName>
    </submittedName>
</protein>
<dbReference type="AlphaFoldDB" id="A0AAW8NNT7"/>
<dbReference type="EMBL" id="JAPMLD010000002">
    <property type="protein sequence ID" value="MDW4823753.1"/>
    <property type="molecule type" value="Genomic_DNA"/>
</dbReference>
<dbReference type="InterPro" id="IPR051454">
    <property type="entry name" value="RNA/ubiquinone_mod_enzymes"/>
</dbReference>
<dbReference type="InterPro" id="IPR001539">
    <property type="entry name" value="Peptidase_U32"/>
</dbReference>
<dbReference type="Proteomes" id="UP001259340">
    <property type="component" value="Unassembled WGS sequence"/>
</dbReference>
<keyword evidence="5" id="KW-1185">Reference proteome</keyword>
<sequence>MKDLELLAPGGDIASIKAAIIAGADAVYCGLNSFNARTRAENLSFEELHGLLRIAHKHGCKLFLTLNIIVLEHELPALLKLLNQLANTAIDGVIVQDLGLFYLLKQHYPSLDIHASTQVTTHNTGQLTFLANLAASRVNLCRELNLEEIKLMSDKAHSINMLTEVFVHGSNCIGFSGVCYFSSAYGGNSGNRGRCSQPCRDQYQTTKVGAQYPLNLKDNSAYADLAALYAAGADSLKVEGRIKKYHYVHRVIETWRNQINRLRDGLQISSDKKPLFTVFNRDFSNGYLQGAIGKSMYIDNPRDHAVQHFSKITSLAPANGLATVGLAPAVNVKKALYDEKTQIIEGVGEQIAQLSLAKPAVSLLISGKLGQQFTIRVQVREHKYSLDLQPQCREFTVTSHSILSESDKYALTVEELTKRFQGLNNSEYQLVELNFDQLQASLFVPFKEVSEMRQQILIGLNQGRLPVEPVSLKEVRSALAVKDRVNDKAEPAQLAQNVTDKHAKLALLLTNRQDLVLLDNLKQQAKLQHNPALSIFAYYLIPDAIAAHSDKLMWIFKQQPDLIPWFGAVIMERDLVGAKAFLESVRPKQIVTNNTGVAVLANELGIDWIAGPYLNISNSLSLYSLQQQGCSGAFLSNELNCKQLKAIKPPRDFSLHYSIYHPLMLMVSRQCLFLQSSGCRKSVMDEECLTVCKKQTLLNKLDNEGFVIDKKRGEYNALYSEQHFYNPQVLADLNSKFDSVLIDLRAVRTQSEWQTNVLDSLLIIIKQLTATEAVDVALLNSLVTNTTRAQYLKGL</sequence>
<dbReference type="Proteomes" id="UP001271263">
    <property type="component" value="Unassembled WGS sequence"/>
</dbReference>
<comment type="caution">
    <text evidence="2">The sequence shown here is derived from an EMBL/GenBank/DDBJ whole genome shotgun (WGS) entry which is preliminary data.</text>
</comment>
<evidence type="ECO:0000313" key="3">
    <source>
        <dbReference type="EMBL" id="MDW4823753.1"/>
    </source>
</evidence>
<dbReference type="RefSeq" id="WP_310654655.1">
    <property type="nucleotide sequence ID" value="NZ_JAPMLA010000001.1"/>
</dbReference>
<accession>A0AAW8NNT7</accession>
<dbReference type="InterPro" id="IPR020988">
    <property type="entry name" value="Pept_U32_collagenase"/>
</dbReference>
<dbReference type="Pfam" id="PF12392">
    <property type="entry name" value="DUF3656"/>
    <property type="match status" value="1"/>
</dbReference>
<reference evidence="3 5" key="1">
    <citation type="journal article" date="2022" name="bioRxiv">
        <title>Prophages regulate Shewanella fidelis 3313 motility and biofilm formation: implications for gut colonization dynamics in Ciona robusta.</title>
        <authorList>
            <person name="Natarajan O."/>
            <person name="Gibboney S.L."/>
            <person name="Young M.N."/>
            <person name="Lim S.J."/>
            <person name="Pluta N."/>
            <person name="Atkinson C.G."/>
            <person name="Leigh B.A."/>
            <person name="Liberti A."/>
            <person name="Kees E.D."/>
            <person name="Breitbart M."/>
            <person name="Gralnick J.A."/>
            <person name="Dishaw L.J."/>
        </authorList>
    </citation>
    <scope>NUCLEOTIDE SEQUENCE [LARGE SCALE GENOMIC DNA]</scope>
    <source>
        <strain evidence="3 5">JG4066</strain>
    </source>
</reference>
<feature type="domain" description="Peptidase U32 collagenase" evidence="1">
    <location>
        <begin position="357"/>
        <end position="464"/>
    </location>
</feature>
<evidence type="ECO:0000313" key="5">
    <source>
        <dbReference type="Proteomes" id="UP001271263"/>
    </source>
</evidence>
<reference evidence="2" key="2">
    <citation type="submission" date="2022-11" db="EMBL/GenBank/DDBJ databases">
        <title>Prophages regulate Shewanella fidelis motility and biofilm formation: implications for gut colonization dynamics in Ciona robusta.</title>
        <authorList>
            <person name="Natarajan O."/>
            <person name="Gibboney S.L."/>
            <person name="Young M.N."/>
            <person name="Lim S.J."/>
            <person name="Pluta N."/>
            <person name="Atkinson C.G.F."/>
            <person name="Leigh B.A."/>
            <person name="Liberti A."/>
            <person name="Kees E."/>
            <person name="Breitbart M."/>
            <person name="Gralnick J."/>
            <person name="Dishaw L.J."/>
        </authorList>
    </citation>
    <scope>NUCLEOTIDE SEQUENCE</scope>
    <source>
        <strain evidence="2">3313</strain>
    </source>
</reference>
<evidence type="ECO:0000313" key="2">
    <source>
        <dbReference type="EMBL" id="MDR8523811.1"/>
    </source>
</evidence>
<dbReference type="PANTHER" id="PTHR30217">
    <property type="entry name" value="PEPTIDASE U32 FAMILY"/>
    <property type="match status" value="1"/>
</dbReference>
<organism evidence="2 4">
    <name type="scientific">Shewanella fidelis</name>
    <dbReference type="NCBI Taxonomy" id="173509"/>
    <lineage>
        <taxon>Bacteria</taxon>
        <taxon>Pseudomonadati</taxon>
        <taxon>Pseudomonadota</taxon>
        <taxon>Gammaproteobacteria</taxon>
        <taxon>Alteromonadales</taxon>
        <taxon>Shewanellaceae</taxon>
        <taxon>Shewanella</taxon>
    </lineage>
</organism>
<dbReference type="Pfam" id="PF01136">
    <property type="entry name" value="Peptidase_U32"/>
    <property type="match status" value="2"/>
</dbReference>
<name>A0AAW8NNT7_9GAMM</name>